<sequence>MHLREIISTLMLSDFYFSLPLVERKQVVLRLWSQYGGEFGPPVRWSGQNESLPSFGHLSPPEKAGYEPLPPAGF</sequence>
<name>F2NJ00_DESAR</name>
<gene>
    <name evidence="2" type="ordered locus">Desac_2969</name>
</gene>
<reference evidence="2 3" key="1">
    <citation type="journal article" date="2011" name="Stand. Genomic Sci.">
        <title>Complete genome sequence of the acetate-degrading sulfate reducer Desulfobacca acetoxidans type strain (ASRB2).</title>
        <authorList>
            <person name="Goker M."/>
            <person name="Teshima H."/>
            <person name="Lapidus A."/>
            <person name="Nolan M."/>
            <person name="Lucas S."/>
            <person name="Hammon N."/>
            <person name="Deshpande S."/>
            <person name="Cheng J.F."/>
            <person name="Tapia R."/>
            <person name="Han C."/>
            <person name="Goodwin L."/>
            <person name="Pitluck S."/>
            <person name="Huntemann M."/>
            <person name="Liolios K."/>
            <person name="Ivanova N."/>
            <person name="Pagani I."/>
            <person name="Mavromatis K."/>
            <person name="Ovchinikova G."/>
            <person name="Pati A."/>
            <person name="Chen A."/>
            <person name="Palaniappan K."/>
            <person name="Land M."/>
            <person name="Hauser L."/>
            <person name="Brambilla E.M."/>
            <person name="Rohde M."/>
            <person name="Spring S."/>
            <person name="Detter J.C."/>
            <person name="Woyke T."/>
            <person name="Bristow J."/>
            <person name="Eisen J.A."/>
            <person name="Markowitz V."/>
            <person name="Hugenholtz P."/>
            <person name="Kyrpides N.C."/>
            <person name="Klenk H.P."/>
        </authorList>
    </citation>
    <scope>NUCLEOTIDE SEQUENCE [LARGE SCALE GENOMIC DNA]</scope>
    <source>
        <strain evidence="3">ATCC 700848 / DSM 11109 / ASRB2</strain>
    </source>
</reference>
<dbReference type="HOGENOM" id="CLU_2681674_0_0_7"/>
<evidence type="ECO:0000313" key="3">
    <source>
        <dbReference type="Proteomes" id="UP000000483"/>
    </source>
</evidence>
<accession>F2NJ00</accession>
<protein>
    <submittedName>
        <fullName evidence="2">Uncharacterized protein</fullName>
    </submittedName>
</protein>
<dbReference type="RefSeq" id="WP_013707874.1">
    <property type="nucleotide sequence ID" value="NC_015388.1"/>
</dbReference>
<dbReference type="Proteomes" id="UP000000483">
    <property type="component" value="Chromosome"/>
</dbReference>
<evidence type="ECO:0000313" key="2">
    <source>
        <dbReference type="EMBL" id="AEB10765.1"/>
    </source>
</evidence>
<reference evidence="3" key="2">
    <citation type="submission" date="2011-03" db="EMBL/GenBank/DDBJ databases">
        <title>The complete genome of Desulfobacca acetoxidans DSM 11109.</title>
        <authorList>
            <consortium name="US DOE Joint Genome Institute (JGI-PGF)"/>
            <person name="Lucas S."/>
            <person name="Copeland A."/>
            <person name="Lapidus A."/>
            <person name="Bruce D."/>
            <person name="Goodwin L."/>
            <person name="Pitluck S."/>
            <person name="Peters L."/>
            <person name="Kyrpides N."/>
            <person name="Mavromatis K."/>
            <person name="Ivanova N."/>
            <person name="Ovchinnikova G."/>
            <person name="Teshima H."/>
            <person name="Detter J.C."/>
            <person name="Han C."/>
            <person name="Land M."/>
            <person name="Hauser L."/>
            <person name="Markowitz V."/>
            <person name="Cheng J.-F."/>
            <person name="Hugenholtz P."/>
            <person name="Woyke T."/>
            <person name="Wu D."/>
            <person name="Spring S."/>
            <person name="Schueler E."/>
            <person name="Brambilla E."/>
            <person name="Klenk H.-P."/>
            <person name="Eisen J.A."/>
        </authorList>
    </citation>
    <scope>NUCLEOTIDE SEQUENCE [LARGE SCALE GENOMIC DNA]</scope>
    <source>
        <strain evidence="3">ATCC 700848 / DSM 11109 / ASRB2</strain>
    </source>
</reference>
<keyword evidence="3" id="KW-1185">Reference proteome</keyword>
<evidence type="ECO:0000256" key="1">
    <source>
        <dbReference type="SAM" id="MobiDB-lite"/>
    </source>
</evidence>
<organism evidence="2 3">
    <name type="scientific">Desulfobacca acetoxidans (strain ATCC 700848 / DSM 11109 / ASRB2)</name>
    <dbReference type="NCBI Taxonomy" id="880072"/>
    <lineage>
        <taxon>Bacteria</taxon>
        <taxon>Pseudomonadati</taxon>
        <taxon>Thermodesulfobacteriota</taxon>
        <taxon>Desulfobaccia</taxon>
        <taxon>Desulfobaccales</taxon>
        <taxon>Desulfobaccaceae</taxon>
        <taxon>Desulfobacca</taxon>
    </lineage>
</organism>
<dbReference type="KEGG" id="dao:Desac_2969"/>
<dbReference type="AlphaFoldDB" id="F2NJ00"/>
<feature type="region of interest" description="Disordered" evidence="1">
    <location>
        <begin position="51"/>
        <end position="74"/>
    </location>
</feature>
<dbReference type="EMBL" id="CP002629">
    <property type="protein sequence ID" value="AEB10765.1"/>
    <property type="molecule type" value="Genomic_DNA"/>
</dbReference>
<proteinExistence type="predicted"/>